<dbReference type="Pfam" id="PF00612">
    <property type="entry name" value="IQ"/>
    <property type="match status" value="1"/>
</dbReference>
<dbReference type="InterPro" id="IPR000048">
    <property type="entry name" value="IQ_motif_EF-hand-BS"/>
</dbReference>
<proteinExistence type="inferred from homology"/>
<dbReference type="eggNOG" id="KOG1075">
    <property type="taxonomic scope" value="Eukaryota"/>
</dbReference>
<feature type="compositionally biased region" description="Polar residues" evidence="5">
    <location>
        <begin position="522"/>
        <end position="533"/>
    </location>
</feature>
<feature type="region of interest" description="Disordered" evidence="5">
    <location>
        <begin position="647"/>
        <end position="845"/>
    </location>
</feature>
<evidence type="ECO:0000259" key="6">
    <source>
        <dbReference type="Pfam" id="PF13178"/>
    </source>
</evidence>
<feature type="compositionally biased region" description="Polar residues" evidence="5">
    <location>
        <begin position="505"/>
        <end position="514"/>
    </location>
</feature>
<evidence type="ECO:0000313" key="7">
    <source>
        <dbReference type="EMBL" id="KCW67928.1"/>
    </source>
</evidence>
<sequence>MGRSASCFKIITCGSDSADNDDVEASEIKGDKKGWSFRKRSARHRVLSNSAISETSAPATKEIPESADVNFKAATDSDVPQKVSAIQCADEKPPLLAPVDAKVSEAVDPVKPETVDAAKPETVDAAKPETVDVAKPETVVAAQPETVVAAQPETVVAAQPETVVAAEPETVDRFNVDEATIIFIQATIRSFLAYKALLKLKSVIKLQSAVRGHLVRSHAVGTLRCVQAIVKMQALVRARRARQLTEGMFVEKNADVKQKRDGINLKALEMENANKPSAAYISIEKLLSNRFARQLLNSTPKEKPINIKCDISKSDSTWKWLERWMSAPSAEPSPITGLMTEQQESKENEKLTQENLENSSEVLSRSSDSVLACEEISAPAEKEDNPILPDEAKSKLEECNVIPGEEYIERSGPEKFETFDANESSTERESTPPLICDSSKMEPDSLSDKIEVEIEQPKHSGKRFAPDQLETLGKKQAFGSRKAGNPSFIAAQSKFEELTSTVNSSESINLSNQDVEPDSNGVPVSSGDTTTQDKAFGLDDNVASNHARVQVGGSECDTELSITSTLDSPDRYDDGNADAVNQANVTEERTCSPDDVKNEICEVKESTAVQLTLSESVSDHPEKGDNVISEQVTSIVAVEPHVDELNLDRSTSDVLGETDSKTVQRTYRSSPEASPRSHITVPESQGTPASQVSVNTKGSRTDNKTRSSNKRKSLSAGKKSPSNMHRDSGTGTPKQLPKDQKNGKRRSSFGSAKPANEQEPRDSSSSNSIPHFMQATESARAKLNSNNSPRSSPDVHDTEFHIKKRHSLPGVNDRQGSPRIQRSTSQAQQGAKANGAQTQERKWLR</sequence>
<evidence type="ECO:0000256" key="4">
    <source>
        <dbReference type="ARBA" id="ARBA00045534"/>
    </source>
</evidence>
<dbReference type="STRING" id="71139.A0A059BPE0"/>
<feature type="compositionally biased region" description="Low complexity" evidence="5">
    <location>
        <begin position="354"/>
        <end position="368"/>
    </location>
</feature>
<feature type="compositionally biased region" description="Basic and acidic residues" evidence="5">
    <location>
        <begin position="380"/>
        <end position="396"/>
    </location>
</feature>
<evidence type="ECO:0000256" key="2">
    <source>
        <dbReference type="ARBA" id="ARBA00024341"/>
    </source>
</evidence>
<feature type="compositionally biased region" description="Polar residues" evidence="5">
    <location>
        <begin position="814"/>
        <end position="825"/>
    </location>
</feature>
<gene>
    <name evidence="7" type="ORF">EUGRSUZ_F01629</name>
</gene>
<dbReference type="OMA" id="EVSACIP"/>
<dbReference type="GO" id="GO:0005516">
    <property type="term" value="F:calmodulin binding"/>
    <property type="evidence" value="ECO:0007669"/>
    <property type="project" value="UniProtKB-KW"/>
</dbReference>
<feature type="compositionally biased region" description="Low complexity" evidence="5">
    <location>
        <begin position="826"/>
        <end position="838"/>
    </location>
</feature>
<dbReference type="FunCoup" id="A0A059BPE0">
    <property type="interactions" value="2314"/>
</dbReference>
<comment type="subunit">
    <text evidence="3">Binds to multiple calmodulin (CaM) in the presence of Ca(2+) and CaM-like proteins.</text>
</comment>
<protein>
    <recommendedName>
        <fullName evidence="6">DUF4005 domain-containing protein</fullName>
    </recommendedName>
</protein>
<dbReference type="PANTHER" id="PTHR32295">
    <property type="entry name" value="IQ-DOMAIN 5-RELATED"/>
    <property type="match status" value="1"/>
</dbReference>
<feature type="region of interest" description="Disordered" evidence="5">
    <location>
        <begin position="505"/>
        <end position="536"/>
    </location>
</feature>
<dbReference type="EMBL" id="KK198758">
    <property type="protein sequence ID" value="KCW67928.1"/>
    <property type="molecule type" value="Genomic_DNA"/>
</dbReference>
<comment type="similarity">
    <text evidence="2">Belongs to the IQD family.</text>
</comment>
<evidence type="ECO:0000256" key="5">
    <source>
        <dbReference type="SAM" id="MobiDB-lite"/>
    </source>
</evidence>
<dbReference type="InterPro" id="IPR027417">
    <property type="entry name" value="P-loop_NTPase"/>
</dbReference>
<comment type="function">
    <text evidence="4">May be involved in cooperative interactions with calmodulins or calmodulin-like proteins. Recruits calmodulin proteins to microtubules, thus being a potential scaffold in cellular signaling and trafficking. May associate with nucleic acids and regulate gene expression at the transcriptional or post-transcriptional level.</text>
</comment>
<reference evidence="7" key="1">
    <citation type="submission" date="2013-07" db="EMBL/GenBank/DDBJ databases">
        <title>The genome of Eucalyptus grandis.</title>
        <authorList>
            <person name="Schmutz J."/>
            <person name="Hayes R."/>
            <person name="Myburg A."/>
            <person name="Tuskan G."/>
            <person name="Grattapaglia D."/>
            <person name="Rokhsar D.S."/>
        </authorList>
    </citation>
    <scope>NUCLEOTIDE SEQUENCE</scope>
    <source>
        <tissue evidence="7">Leaf extractions</tissue>
    </source>
</reference>
<feature type="region of interest" description="Disordered" evidence="5">
    <location>
        <begin position="328"/>
        <end position="368"/>
    </location>
</feature>
<accession>A0A059BPE0</accession>
<feature type="compositionally biased region" description="Polar residues" evidence="5">
    <location>
        <begin position="682"/>
        <end position="698"/>
    </location>
</feature>
<feature type="region of interest" description="Disordered" evidence="5">
    <location>
        <begin position="377"/>
        <end position="396"/>
    </location>
</feature>
<dbReference type="SUPFAM" id="SSF52540">
    <property type="entry name" value="P-loop containing nucleoside triphosphate hydrolases"/>
    <property type="match status" value="1"/>
</dbReference>
<dbReference type="PROSITE" id="PS50096">
    <property type="entry name" value="IQ"/>
    <property type="match status" value="2"/>
</dbReference>
<feature type="region of interest" description="Disordered" evidence="5">
    <location>
        <begin position="405"/>
        <end position="446"/>
    </location>
</feature>
<feature type="compositionally biased region" description="Polar residues" evidence="5">
    <location>
        <begin position="661"/>
        <end position="672"/>
    </location>
</feature>
<dbReference type="Pfam" id="PF13178">
    <property type="entry name" value="DUF4005"/>
    <property type="match status" value="1"/>
</dbReference>
<organism evidence="7">
    <name type="scientific">Eucalyptus grandis</name>
    <name type="common">Flooded gum</name>
    <dbReference type="NCBI Taxonomy" id="71139"/>
    <lineage>
        <taxon>Eukaryota</taxon>
        <taxon>Viridiplantae</taxon>
        <taxon>Streptophyta</taxon>
        <taxon>Embryophyta</taxon>
        <taxon>Tracheophyta</taxon>
        <taxon>Spermatophyta</taxon>
        <taxon>Magnoliopsida</taxon>
        <taxon>eudicotyledons</taxon>
        <taxon>Gunneridae</taxon>
        <taxon>Pentapetalae</taxon>
        <taxon>rosids</taxon>
        <taxon>malvids</taxon>
        <taxon>Myrtales</taxon>
        <taxon>Myrtaceae</taxon>
        <taxon>Myrtoideae</taxon>
        <taxon>Eucalypteae</taxon>
        <taxon>Eucalyptus</taxon>
    </lineage>
</organism>
<dbReference type="Gramene" id="KCW67928">
    <property type="protein sequence ID" value="KCW67928"/>
    <property type="gene ID" value="EUGRSUZ_F01629"/>
</dbReference>
<dbReference type="Gene3D" id="1.20.5.190">
    <property type="match status" value="1"/>
</dbReference>
<feature type="compositionally biased region" description="Basic and acidic residues" evidence="5">
    <location>
        <begin position="407"/>
        <end position="418"/>
    </location>
</feature>
<dbReference type="PANTHER" id="PTHR32295:SF154">
    <property type="entry name" value="PROTEIN IQ-DOMAIN 32"/>
    <property type="match status" value="1"/>
</dbReference>
<dbReference type="InterPro" id="IPR025064">
    <property type="entry name" value="DUF4005"/>
</dbReference>
<name>A0A059BPE0_EUCGR</name>
<evidence type="ECO:0000256" key="3">
    <source>
        <dbReference type="ARBA" id="ARBA00024378"/>
    </source>
</evidence>
<dbReference type="AlphaFoldDB" id="A0A059BPE0"/>
<dbReference type="KEGG" id="egr:104448815"/>
<feature type="domain" description="DUF4005" evidence="6">
    <location>
        <begin position="754"/>
        <end position="830"/>
    </location>
</feature>
<evidence type="ECO:0000256" key="1">
    <source>
        <dbReference type="ARBA" id="ARBA00022860"/>
    </source>
</evidence>
<keyword evidence="1" id="KW-0112">Calmodulin-binding</keyword>
<dbReference type="InParanoid" id="A0A059BPE0"/>
<feature type="compositionally biased region" description="Basic and acidic residues" evidence="5">
    <location>
        <begin position="343"/>
        <end position="352"/>
    </location>
</feature>
<dbReference type="OrthoDB" id="1747078at2759"/>